<feature type="domain" description="EamA" evidence="7">
    <location>
        <begin position="12"/>
        <end position="134"/>
    </location>
</feature>
<feature type="transmembrane region" description="Helical" evidence="6">
    <location>
        <begin position="12"/>
        <end position="33"/>
    </location>
</feature>
<evidence type="ECO:0000259" key="7">
    <source>
        <dbReference type="Pfam" id="PF00892"/>
    </source>
</evidence>
<dbReference type="InterPro" id="IPR030184">
    <property type="entry name" value="WAT1-related"/>
</dbReference>
<keyword evidence="3 6" id="KW-0812">Transmembrane</keyword>
<feature type="transmembrane region" description="Helical" evidence="6">
    <location>
        <begin position="297"/>
        <end position="314"/>
    </location>
</feature>
<organism evidence="8 9">
    <name type="scientific">Trapa incisa</name>
    <dbReference type="NCBI Taxonomy" id="236973"/>
    <lineage>
        <taxon>Eukaryota</taxon>
        <taxon>Viridiplantae</taxon>
        <taxon>Streptophyta</taxon>
        <taxon>Embryophyta</taxon>
        <taxon>Tracheophyta</taxon>
        <taxon>Spermatophyta</taxon>
        <taxon>Magnoliopsida</taxon>
        <taxon>eudicotyledons</taxon>
        <taxon>Gunneridae</taxon>
        <taxon>Pentapetalae</taxon>
        <taxon>rosids</taxon>
        <taxon>malvids</taxon>
        <taxon>Myrtales</taxon>
        <taxon>Lythraceae</taxon>
        <taxon>Trapa</taxon>
    </lineage>
</organism>
<feature type="transmembrane region" description="Helical" evidence="6">
    <location>
        <begin position="263"/>
        <end position="285"/>
    </location>
</feature>
<feature type="transmembrane region" description="Helical" evidence="6">
    <location>
        <begin position="197"/>
        <end position="217"/>
    </location>
</feature>
<proteinExistence type="inferred from homology"/>
<dbReference type="GO" id="GO:0016020">
    <property type="term" value="C:membrane"/>
    <property type="evidence" value="ECO:0007669"/>
    <property type="project" value="UniProtKB-SubCell"/>
</dbReference>
<protein>
    <recommendedName>
        <fullName evidence="6">WAT1-related protein</fullName>
    </recommendedName>
</protein>
<name>A0AAN7GG53_9MYRT</name>
<reference evidence="8 9" key="1">
    <citation type="journal article" date="2023" name="Hortic Res">
        <title>Pangenome of water caltrop reveals structural variations and asymmetric subgenome divergence after allopolyploidization.</title>
        <authorList>
            <person name="Zhang X."/>
            <person name="Chen Y."/>
            <person name="Wang L."/>
            <person name="Yuan Y."/>
            <person name="Fang M."/>
            <person name="Shi L."/>
            <person name="Lu R."/>
            <person name="Comes H.P."/>
            <person name="Ma Y."/>
            <person name="Chen Y."/>
            <person name="Huang G."/>
            <person name="Zhou Y."/>
            <person name="Zheng Z."/>
            <person name="Qiu Y."/>
        </authorList>
    </citation>
    <scope>NUCLEOTIDE SEQUENCE [LARGE SCALE GENOMIC DNA]</scope>
    <source>
        <tissue evidence="8">Roots</tissue>
    </source>
</reference>
<comment type="similarity">
    <text evidence="2 6">Belongs to the drug/metabolite transporter (DMT) superfamily. Plant drug/metabolite exporter (P-DME) (TC 2.A.7.4) family.</text>
</comment>
<evidence type="ECO:0000256" key="1">
    <source>
        <dbReference type="ARBA" id="ARBA00004141"/>
    </source>
</evidence>
<dbReference type="PANTHER" id="PTHR31218">
    <property type="entry name" value="WAT1-RELATED PROTEIN"/>
    <property type="match status" value="1"/>
</dbReference>
<dbReference type="SUPFAM" id="SSF103481">
    <property type="entry name" value="Multidrug resistance efflux transporter EmrE"/>
    <property type="match status" value="2"/>
</dbReference>
<comment type="caution">
    <text evidence="8">The sequence shown here is derived from an EMBL/GenBank/DDBJ whole genome shotgun (WGS) entry which is preliminary data.</text>
</comment>
<keyword evidence="4 6" id="KW-1133">Transmembrane helix</keyword>
<keyword evidence="5 6" id="KW-0472">Membrane</keyword>
<feature type="transmembrane region" description="Helical" evidence="6">
    <location>
        <begin position="320"/>
        <end position="339"/>
    </location>
</feature>
<dbReference type="Proteomes" id="UP001345219">
    <property type="component" value="Chromosome 19"/>
</dbReference>
<evidence type="ECO:0000256" key="6">
    <source>
        <dbReference type="RuleBase" id="RU363077"/>
    </source>
</evidence>
<keyword evidence="9" id="KW-1185">Reference proteome</keyword>
<feature type="transmembrane region" description="Helical" evidence="6">
    <location>
        <begin position="138"/>
        <end position="156"/>
    </location>
</feature>
<dbReference type="GO" id="GO:0022857">
    <property type="term" value="F:transmembrane transporter activity"/>
    <property type="evidence" value="ECO:0007669"/>
    <property type="project" value="InterPro"/>
</dbReference>
<dbReference type="InterPro" id="IPR000620">
    <property type="entry name" value="EamA_dom"/>
</dbReference>
<evidence type="ECO:0000256" key="3">
    <source>
        <dbReference type="ARBA" id="ARBA00022692"/>
    </source>
</evidence>
<feature type="transmembrane region" description="Helical" evidence="6">
    <location>
        <begin position="45"/>
        <end position="63"/>
    </location>
</feature>
<sequence length="355" mass="38242">MESGGKAVNGMKAVVQMVLVQVATAVGMLLYRMALTSGMSSSVLVAYRSIFATAFMIPVALFFERKDRPKLTWKVTVLGFFSGFAGGAMAQNLVLESLAMTSATFASALLNLIPGTTFILAILFRLEKLRLGTIDGRAKVGGTLMGMGGAMLMAFYKGPEIHLWDTHVDLLKMTATAGSHSRPSHPAQDHKTGGNHMALGLALAMGSCISYSLWFNVQAKMSASYPVPYSSSALMSFMGSIQSVAYALCRERHWDQWRLGLDIRLITVSFSGIVISGMCIVLYTLSLRERGPLFTSAFSPLLVVIVAIAASLVLDEKLHLGSALGAVLILSGLYAIIWGKHEEMKSRLSDQLTVS</sequence>
<feature type="transmembrane region" description="Helical" evidence="6">
    <location>
        <begin position="75"/>
        <end position="93"/>
    </location>
</feature>
<dbReference type="AlphaFoldDB" id="A0AAN7GG53"/>
<dbReference type="EMBL" id="JAXIOK010000024">
    <property type="protein sequence ID" value="KAK4740989.1"/>
    <property type="molecule type" value="Genomic_DNA"/>
</dbReference>
<evidence type="ECO:0000313" key="9">
    <source>
        <dbReference type="Proteomes" id="UP001345219"/>
    </source>
</evidence>
<feature type="domain" description="EamA" evidence="7">
    <location>
        <begin position="199"/>
        <end position="337"/>
    </location>
</feature>
<evidence type="ECO:0000256" key="4">
    <source>
        <dbReference type="ARBA" id="ARBA00022989"/>
    </source>
</evidence>
<comment type="subcellular location">
    <subcellularLocation>
        <location evidence="1 6">Membrane</location>
        <topology evidence="1 6">Multi-pass membrane protein</topology>
    </subcellularLocation>
</comment>
<evidence type="ECO:0000313" key="8">
    <source>
        <dbReference type="EMBL" id="KAK4740989.1"/>
    </source>
</evidence>
<accession>A0AAN7GG53</accession>
<gene>
    <name evidence="8" type="ORF">SAY87_024577</name>
</gene>
<feature type="transmembrane region" description="Helical" evidence="6">
    <location>
        <begin position="229"/>
        <end position="248"/>
    </location>
</feature>
<dbReference type="InterPro" id="IPR037185">
    <property type="entry name" value="EmrE-like"/>
</dbReference>
<dbReference type="Pfam" id="PF00892">
    <property type="entry name" value="EamA"/>
    <property type="match status" value="2"/>
</dbReference>
<feature type="transmembrane region" description="Helical" evidence="6">
    <location>
        <begin position="105"/>
        <end position="126"/>
    </location>
</feature>
<evidence type="ECO:0000256" key="2">
    <source>
        <dbReference type="ARBA" id="ARBA00007635"/>
    </source>
</evidence>
<evidence type="ECO:0000256" key="5">
    <source>
        <dbReference type="ARBA" id="ARBA00023136"/>
    </source>
</evidence>